<evidence type="ECO:0000313" key="2">
    <source>
        <dbReference type="EMBL" id="CAE8643577.1"/>
    </source>
</evidence>
<proteinExistence type="predicted"/>
<accession>A0A813I1B1</accession>
<dbReference type="AlphaFoldDB" id="A0A813I1B1"/>
<comment type="caution">
    <text evidence="2">The sequence shown here is derived from an EMBL/GenBank/DDBJ whole genome shotgun (WGS) entry which is preliminary data.</text>
</comment>
<feature type="region of interest" description="Disordered" evidence="1">
    <location>
        <begin position="149"/>
        <end position="171"/>
    </location>
</feature>
<protein>
    <submittedName>
        <fullName evidence="2">Uncharacterized protein</fullName>
    </submittedName>
</protein>
<reference evidence="2" key="1">
    <citation type="submission" date="2021-02" db="EMBL/GenBank/DDBJ databases">
        <authorList>
            <person name="Dougan E. K."/>
            <person name="Rhodes N."/>
            <person name="Thang M."/>
            <person name="Chan C."/>
        </authorList>
    </citation>
    <scope>NUCLEOTIDE SEQUENCE</scope>
</reference>
<sequence>MEQFVRVISLKDVSEEIVPTHDNLPPLGPREGTHDNHSPNYYNNNNNAVRPPPQRSHRRTMRMDPANSEAQVELLQQLAGRAQKTETVHMLLTAITSLQQPCSMIEEEDAEPELSKSQGFTQQGLTSLLGCELLDQHFFEQVSKTLSRVEEVDEEDSEPEPRRSQSLTTQKDMTSLLSSELFEFKQLYQLLYAR</sequence>
<evidence type="ECO:0000256" key="1">
    <source>
        <dbReference type="SAM" id="MobiDB-lite"/>
    </source>
</evidence>
<dbReference type="Proteomes" id="UP000654075">
    <property type="component" value="Unassembled WGS sequence"/>
</dbReference>
<feature type="region of interest" description="Disordered" evidence="1">
    <location>
        <begin position="19"/>
        <end position="68"/>
    </location>
</feature>
<gene>
    <name evidence="2" type="ORF">PGLA1383_LOCUS57899</name>
</gene>
<dbReference type="EMBL" id="CAJNNV010033399">
    <property type="protein sequence ID" value="CAE8643577.1"/>
    <property type="molecule type" value="Genomic_DNA"/>
</dbReference>
<keyword evidence="3" id="KW-1185">Reference proteome</keyword>
<organism evidence="2 3">
    <name type="scientific">Polarella glacialis</name>
    <name type="common">Dinoflagellate</name>
    <dbReference type="NCBI Taxonomy" id="89957"/>
    <lineage>
        <taxon>Eukaryota</taxon>
        <taxon>Sar</taxon>
        <taxon>Alveolata</taxon>
        <taxon>Dinophyceae</taxon>
        <taxon>Suessiales</taxon>
        <taxon>Suessiaceae</taxon>
        <taxon>Polarella</taxon>
    </lineage>
</organism>
<evidence type="ECO:0000313" key="3">
    <source>
        <dbReference type="Proteomes" id="UP000654075"/>
    </source>
</evidence>
<name>A0A813I1B1_POLGL</name>